<evidence type="ECO:0000313" key="1">
    <source>
        <dbReference type="EMBL" id="GGB83836.1"/>
    </source>
</evidence>
<gene>
    <name evidence="1" type="ORF">GCM10007424_24820</name>
</gene>
<dbReference type="EMBL" id="BMJE01000007">
    <property type="protein sequence ID" value="GGB83836.1"/>
    <property type="molecule type" value="Genomic_DNA"/>
</dbReference>
<comment type="caution">
    <text evidence="1">The sequence shown here is derived from an EMBL/GenBank/DDBJ whole genome shotgun (WGS) entry which is preliminary data.</text>
</comment>
<organism evidence="1 2">
    <name type="scientific">Flavobacterium suaedae</name>
    <dbReference type="NCBI Taxonomy" id="1767027"/>
    <lineage>
        <taxon>Bacteria</taxon>
        <taxon>Pseudomonadati</taxon>
        <taxon>Bacteroidota</taxon>
        <taxon>Flavobacteriia</taxon>
        <taxon>Flavobacteriales</taxon>
        <taxon>Flavobacteriaceae</taxon>
        <taxon>Flavobacterium</taxon>
    </lineage>
</organism>
<accession>A0ABQ1K010</accession>
<protein>
    <recommendedName>
        <fullName evidence="3">Lipoprotein</fullName>
    </recommendedName>
</protein>
<proteinExistence type="predicted"/>
<dbReference type="PROSITE" id="PS51257">
    <property type="entry name" value="PROKAR_LIPOPROTEIN"/>
    <property type="match status" value="1"/>
</dbReference>
<evidence type="ECO:0008006" key="3">
    <source>
        <dbReference type="Google" id="ProtNLM"/>
    </source>
</evidence>
<dbReference type="Proteomes" id="UP000615760">
    <property type="component" value="Unassembled WGS sequence"/>
</dbReference>
<keyword evidence="2" id="KW-1185">Reference proteome</keyword>
<reference evidence="2" key="1">
    <citation type="journal article" date="2019" name="Int. J. Syst. Evol. Microbiol.">
        <title>The Global Catalogue of Microorganisms (GCM) 10K type strain sequencing project: providing services to taxonomists for standard genome sequencing and annotation.</title>
        <authorList>
            <consortium name="The Broad Institute Genomics Platform"/>
            <consortium name="The Broad Institute Genome Sequencing Center for Infectious Disease"/>
            <person name="Wu L."/>
            <person name="Ma J."/>
        </authorList>
    </citation>
    <scope>NUCLEOTIDE SEQUENCE [LARGE SCALE GENOMIC DNA]</scope>
    <source>
        <strain evidence="2">CGMCC 1.15461</strain>
    </source>
</reference>
<sequence>MKNVFRNVSIFFIASLLLVACSDDDAKTSESQTETSIVLKGNPQSNLEIYYHEMLESQSYKDFDLKMKVFVDNLHAEEYDLYTLEDQEGLKKWLRENISTTTFIDYPDAEKQLDELETSYLAVFSENENFFKETVDNPDFREQLIGVIGSPFNPIDTPPVTPYDNCVFECINDAVACDRSARSNYAAGIGASGVSSFFNPIIAAAAAVYATVVYNNAQRTCVRALNRCKNAC</sequence>
<name>A0ABQ1K010_9FLAO</name>
<dbReference type="RefSeq" id="WP_188621634.1">
    <property type="nucleotide sequence ID" value="NZ_BMJE01000007.1"/>
</dbReference>
<evidence type="ECO:0000313" key="2">
    <source>
        <dbReference type="Proteomes" id="UP000615760"/>
    </source>
</evidence>